<feature type="transmembrane region" description="Helical" evidence="1">
    <location>
        <begin position="77"/>
        <end position="96"/>
    </location>
</feature>
<evidence type="ECO:0008006" key="4">
    <source>
        <dbReference type="Google" id="ProtNLM"/>
    </source>
</evidence>
<evidence type="ECO:0000313" key="2">
    <source>
        <dbReference type="EMBL" id="CAD8178538.1"/>
    </source>
</evidence>
<gene>
    <name evidence="2" type="ORF">POCTA_138.1.T0710111</name>
</gene>
<keyword evidence="1" id="KW-0812">Transmembrane</keyword>
<feature type="transmembrane region" description="Helical" evidence="1">
    <location>
        <begin position="108"/>
        <end position="125"/>
    </location>
</feature>
<keyword evidence="1" id="KW-0472">Membrane</keyword>
<sequence>MNSLTLNFKVSNLEKDYRDSKQCFFRKILEHQKWIFGMINIISIVSSLVSKDWVVGSINICTLIIIMISIKYKQKYPLIFEALIIIFLLVYNTYLAMEKYLNQIETHYIEGFFVSLSSISALALLSFLERTAMTIVIITLHLIFGVDHNTTFLGLYFKYFMYALFFLQFTYHLEKFMRLQFIECKKLQQKLNKITKFNDIVSYSIKYDERKSLILIQKNNQTSIKKEDQEDFNKLASSMYLSMKSVKSRITEVINMDQAFSPNRQTLKQFLLNLIVENQHDNPDTPIKNRNEFVLYGFYKQQVFTLCVYLCQDIQPSIVILMKESKSETQEEELKLRMRNNQKQFNYLSKIFDQQIKKSIIYFKWIQNYANKQADIKIINSLLRTINHSLIKGYTDFLNLENFNQIYTIQPKLKQFDIQLLLKDIITVCNGYYHAQRDSMANLFYFEIKNNLSNNLILSDYKYVKLLFLNLLFYTSQASQTIIIELDEVQSKLLQQQIIKIKIIYQHPNKSKQQLQNLPILNPQSLTDLKHNSQVPLELDLAVSVMLIRRLGPFDKLKLIQQKRRSNYLEFYLFKQLTEDFLLMPIISLKPVDKIITQQDSLIMNSFSTELRLDSIQNSVQFL</sequence>
<name>A0A8S1VKP2_PAROT</name>
<dbReference type="EMBL" id="CAJJDP010000070">
    <property type="protein sequence ID" value="CAD8178538.1"/>
    <property type="molecule type" value="Genomic_DNA"/>
</dbReference>
<comment type="caution">
    <text evidence="2">The sequence shown here is derived from an EMBL/GenBank/DDBJ whole genome shotgun (WGS) entry which is preliminary data.</text>
</comment>
<keyword evidence="1" id="KW-1133">Transmembrane helix</keyword>
<keyword evidence="3" id="KW-1185">Reference proteome</keyword>
<dbReference type="OMA" id="IFGMINI"/>
<feature type="transmembrane region" description="Helical" evidence="1">
    <location>
        <begin position="53"/>
        <end position="70"/>
    </location>
</feature>
<protein>
    <recommendedName>
        <fullName evidence="4">Transmembrane protein</fullName>
    </recommendedName>
</protein>
<accession>A0A8S1VKP2</accession>
<dbReference type="Proteomes" id="UP000683925">
    <property type="component" value="Unassembled WGS sequence"/>
</dbReference>
<dbReference type="OrthoDB" id="301935at2759"/>
<evidence type="ECO:0000313" key="3">
    <source>
        <dbReference type="Proteomes" id="UP000683925"/>
    </source>
</evidence>
<feature type="transmembrane region" description="Helical" evidence="1">
    <location>
        <begin position="132"/>
        <end position="150"/>
    </location>
</feature>
<evidence type="ECO:0000256" key="1">
    <source>
        <dbReference type="SAM" id="Phobius"/>
    </source>
</evidence>
<reference evidence="2" key="1">
    <citation type="submission" date="2021-01" db="EMBL/GenBank/DDBJ databases">
        <authorList>
            <consortium name="Genoscope - CEA"/>
            <person name="William W."/>
        </authorList>
    </citation>
    <scope>NUCLEOTIDE SEQUENCE</scope>
</reference>
<proteinExistence type="predicted"/>
<organism evidence="2 3">
    <name type="scientific">Paramecium octaurelia</name>
    <dbReference type="NCBI Taxonomy" id="43137"/>
    <lineage>
        <taxon>Eukaryota</taxon>
        <taxon>Sar</taxon>
        <taxon>Alveolata</taxon>
        <taxon>Ciliophora</taxon>
        <taxon>Intramacronucleata</taxon>
        <taxon>Oligohymenophorea</taxon>
        <taxon>Peniculida</taxon>
        <taxon>Parameciidae</taxon>
        <taxon>Paramecium</taxon>
    </lineage>
</organism>
<dbReference type="AlphaFoldDB" id="A0A8S1VKP2"/>